<sequence>MHCRSSVNESPLSALKPKPAWQPTFFTPRINKATDGDLVAQFGLEWLYTSKGVRAGEPLQFTEWQRWLFGALLERRVDGRLRFRRAYIGLPRKQGKSLMGSTLALYGLFAGEAGAEVYSAAGDRQQARIVFNEAKQQIQNSQMLSSECTVYRDAIEVRRFGAVYRVLSSDGKLQQGLNPSLVVFDEMHVQRSDDLWDALTLGSGARLDPLTVGITTAGFDMDTLAGRLYQYGKSVAAGEIKDDAFGFYWWEGKPDCDINDVKQWTAANPNLALGLIDFEDMQVSARQTSEMAFRRYRLNQWVRSQESWLPVGAWEQSTGDASINKDDDCFVGIDMALKHDSIAVVIAQPQQAGKIHLHAKIWHPDQTGIDIAEVENYLRFLHLEYQVKEFAYDPAFFQRSAEALMDDGLPMVEFPQSAQRMIPACGSAFDLIVSNKVVHNGSPMFTDQVLSAAQRMTENGWRLSKGKSRRKIDAAIAMCMALDRATRRQSNTPSPTIEAVW</sequence>
<accession>A0A6J5N4E9</accession>
<dbReference type="EMBL" id="LR796600">
    <property type="protein sequence ID" value="CAB4153668.1"/>
    <property type="molecule type" value="Genomic_DNA"/>
</dbReference>
<evidence type="ECO:0000259" key="1">
    <source>
        <dbReference type="Pfam" id="PF03354"/>
    </source>
</evidence>
<protein>
    <submittedName>
        <fullName evidence="3">COG4626 Phage terminase-like protein, large subunit</fullName>
    </submittedName>
</protein>
<proteinExistence type="predicted"/>
<dbReference type="Pfam" id="PF20441">
    <property type="entry name" value="TerL_nuclease"/>
    <property type="match status" value="2"/>
</dbReference>
<dbReference type="Gene3D" id="3.40.50.300">
    <property type="entry name" value="P-loop containing nucleotide triphosphate hydrolases"/>
    <property type="match status" value="1"/>
</dbReference>
<feature type="domain" description="Terminase large subunit-like endonuclease" evidence="2">
    <location>
        <begin position="239"/>
        <end position="361"/>
    </location>
</feature>
<dbReference type="InterPro" id="IPR027417">
    <property type="entry name" value="P-loop_NTPase"/>
</dbReference>
<evidence type="ECO:0000259" key="2">
    <source>
        <dbReference type="Pfam" id="PF20441"/>
    </source>
</evidence>
<evidence type="ECO:0000313" key="3">
    <source>
        <dbReference type="EMBL" id="CAB4153668.1"/>
    </source>
</evidence>
<dbReference type="PANTHER" id="PTHR41287:SF1">
    <property type="entry name" value="PROTEIN YMFN"/>
    <property type="match status" value="1"/>
</dbReference>
<gene>
    <name evidence="3" type="ORF">UFOVP625_15</name>
</gene>
<dbReference type="GO" id="GO:0004519">
    <property type="term" value="F:endonuclease activity"/>
    <property type="evidence" value="ECO:0007669"/>
    <property type="project" value="InterPro"/>
</dbReference>
<dbReference type="InterPro" id="IPR046461">
    <property type="entry name" value="TerL_ATPase"/>
</dbReference>
<feature type="domain" description="Terminase large subunit-like endonuclease" evidence="2">
    <location>
        <begin position="367"/>
        <end position="486"/>
    </location>
</feature>
<dbReference type="InterPro" id="IPR046462">
    <property type="entry name" value="TerL_nuclease"/>
</dbReference>
<dbReference type="Gene3D" id="3.30.420.240">
    <property type="match status" value="1"/>
</dbReference>
<organism evidence="3">
    <name type="scientific">uncultured Caudovirales phage</name>
    <dbReference type="NCBI Taxonomy" id="2100421"/>
    <lineage>
        <taxon>Viruses</taxon>
        <taxon>Duplodnaviria</taxon>
        <taxon>Heunggongvirae</taxon>
        <taxon>Uroviricota</taxon>
        <taxon>Caudoviricetes</taxon>
        <taxon>Peduoviridae</taxon>
        <taxon>Maltschvirus</taxon>
        <taxon>Maltschvirus maltsch</taxon>
    </lineage>
</organism>
<reference evidence="3" key="1">
    <citation type="submission" date="2020-04" db="EMBL/GenBank/DDBJ databases">
        <authorList>
            <person name="Chiriac C."/>
            <person name="Salcher M."/>
            <person name="Ghai R."/>
            <person name="Kavagutti S V."/>
        </authorList>
    </citation>
    <scope>NUCLEOTIDE SEQUENCE</scope>
</reference>
<dbReference type="Pfam" id="PF03354">
    <property type="entry name" value="TerL_ATPase"/>
    <property type="match status" value="1"/>
</dbReference>
<name>A0A6J5N4E9_9CAUD</name>
<dbReference type="InterPro" id="IPR005021">
    <property type="entry name" value="Terminase_largesu-like"/>
</dbReference>
<feature type="domain" description="Terminase large subunit-like ATPase" evidence="1">
    <location>
        <begin position="63"/>
        <end position="233"/>
    </location>
</feature>
<dbReference type="PANTHER" id="PTHR41287">
    <property type="match status" value="1"/>
</dbReference>